<dbReference type="Gene3D" id="3.40.50.2000">
    <property type="entry name" value="Glycogen Phosphorylase B"/>
    <property type="match status" value="1"/>
</dbReference>
<name>A0AAV9LDL4_9SOLN</name>
<reference evidence="3 4" key="1">
    <citation type="submission" date="2023-10" db="EMBL/GenBank/DDBJ databases">
        <title>Genome-Wide Identification Analysis in wild type Solanum Pinnatisectum Reveals Some Genes Defensing Phytophthora Infestans.</title>
        <authorList>
            <person name="Sun C."/>
        </authorList>
    </citation>
    <scope>NUCLEOTIDE SEQUENCE [LARGE SCALE GENOMIC DNA]</scope>
    <source>
        <strain evidence="3">LQN</strain>
        <tissue evidence="3">Leaf</tissue>
    </source>
</reference>
<organism evidence="3 4">
    <name type="scientific">Solanum pinnatisectum</name>
    <name type="common">tansyleaf nightshade</name>
    <dbReference type="NCBI Taxonomy" id="50273"/>
    <lineage>
        <taxon>Eukaryota</taxon>
        <taxon>Viridiplantae</taxon>
        <taxon>Streptophyta</taxon>
        <taxon>Embryophyta</taxon>
        <taxon>Tracheophyta</taxon>
        <taxon>Spermatophyta</taxon>
        <taxon>Magnoliopsida</taxon>
        <taxon>eudicotyledons</taxon>
        <taxon>Gunneridae</taxon>
        <taxon>Pentapetalae</taxon>
        <taxon>asterids</taxon>
        <taxon>lamiids</taxon>
        <taxon>Solanales</taxon>
        <taxon>Solanaceae</taxon>
        <taxon>Solanoideae</taxon>
        <taxon>Solaneae</taxon>
        <taxon>Solanum</taxon>
    </lineage>
</organism>
<evidence type="ECO:0000256" key="2">
    <source>
        <dbReference type="ARBA" id="ARBA00022676"/>
    </source>
</evidence>
<dbReference type="PANTHER" id="PTHR11926">
    <property type="entry name" value="GLUCOSYL/GLUCURONOSYL TRANSFERASES"/>
    <property type="match status" value="1"/>
</dbReference>
<dbReference type="GO" id="GO:0080043">
    <property type="term" value="F:quercetin 3-O-glucosyltransferase activity"/>
    <property type="evidence" value="ECO:0007669"/>
    <property type="project" value="TreeGrafter"/>
</dbReference>
<dbReference type="PANTHER" id="PTHR11926:SF870">
    <property type="entry name" value="UDP-GLYCOSYLTRANSFERASE 75B1"/>
    <property type="match status" value="1"/>
</dbReference>
<protein>
    <submittedName>
        <fullName evidence="3">Uncharacterized protein</fullName>
    </submittedName>
</protein>
<evidence type="ECO:0000313" key="3">
    <source>
        <dbReference type="EMBL" id="KAK4723771.1"/>
    </source>
</evidence>
<comment type="caution">
    <text evidence="3">The sequence shown here is derived from an EMBL/GenBank/DDBJ whole genome shotgun (WGS) entry which is preliminary data.</text>
</comment>
<keyword evidence="2" id="KW-0328">Glycosyltransferase</keyword>
<dbReference type="EMBL" id="JAWPEI010000006">
    <property type="protein sequence ID" value="KAK4723771.1"/>
    <property type="molecule type" value="Genomic_DNA"/>
</dbReference>
<accession>A0AAV9LDL4</accession>
<proteinExistence type="inferred from homology"/>
<dbReference type="GO" id="GO:0080044">
    <property type="term" value="F:quercetin 7-O-glucosyltransferase activity"/>
    <property type="evidence" value="ECO:0007669"/>
    <property type="project" value="TreeGrafter"/>
</dbReference>
<sequence length="144" mass="16419">MAKTAASTAPKGLNMEAFYDGFDDGFKSDVDDSKCYINIILKNLDEGHPITSLVYTLLLPWAIEVARELHIPSALRWIQPATMLGIYYYYFNGYEDEMKCSSNDPNWSIQLPRLPLLKSQALPSFLIALKMINIVLLYQHLKNN</sequence>
<keyword evidence="4" id="KW-1185">Reference proteome</keyword>
<gene>
    <name evidence="3" type="ORF">R3W88_026550</name>
</gene>
<evidence type="ECO:0000313" key="4">
    <source>
        <dbReference type="Proteomes" id="UP001311915"/>
    </source>
</evidence>
<dbReference type="AlphaFoldDB" id="A0AAV9LDL4"/>
<dbReference type="Proteomes" id="UP001311915">
    <property type="component" value="Unassembled WGS sequence"/>
</dbReference>
<comment type="similarity">
    <text evidence="1">Belongs to the UDP-glycosyltransferase family.</text>
</comment>
<dbReference type="SUPFAM" id="SSF53756">
    <property type="entry name" value="UDP-Glycosyltransferase/glycogen phosphorylase"/>
    <property type="match status" value="1"/>
</dbReference>
<keyword evidence="2" id="KW-0808">Transferase</keyword>
<evidence type="ECO:0000256" key="1">
    <source>
        <dbReference type="ARBA" id="ARBA00009995"/>
    </source>
</evidence>